<dbReference type="Proteomes" id="UP000028990">
    <property type="component" value="Unassembled WGS sequence"/>
</dbReference>
<sequence length="76" mass="8416">MLTAAAGAACHTGTVLLSICHSPWMPVESTVVLGTLEMSRNLVQARWDFERTDNIPLRDANEYYDVCTSSFLLPDL</sequence>
<protein>
    <submittedName>
        <fullName evidence="1">Uncharacterized protein</fullName>
    </submittedName>
</protein>
<evidence type="ECO:0000313" key="2">
    <source>
        <dbReference type="Proteomes" id="UP000028990"/>
    </source>
</evidence>
<evidence type="ECO:0000313" key="1">
    <source>
        <dbReference type="EMBL" id="KFO37367.1"/>
    </source>
</evidence>
<dbReference type="AlphaFoldDB" id="A0A091E202"/>
<accession>A0A091E202</accession>
<proteinExistence type="predicted"/>
<reference evidence="1 2" key="1">
    <citation type="submission" date="2013-11" db="EMBL/GenBank/DDBJ databases">
        <title>The Damaraland mole rat (Fukomys damarensis) genome and evolution of African mole rats.</title>
        <authorList>
            <person name="Gladyshev V.N."/>
            <person name="Fang X."/>
        </authorList>
    </citation>
    <scope>NUCLEOTIDE SEQUENCE [LARGE SCALE GENOMIC DNA]</scope>
    <source>
        <tissue evidence="1">Liver</tissue>
    </source>
</reference>
<keyword evidence="2" id="KW-1185">Reference proteome</keyword>
<dbReference type="EMBL" id="KN120925">
    <property type="protein sequence ID" value="KFO37367.1"/>
    <property type="molecule type" value="Genomic_DNA"/>
</dbReference>
<organism evidence="1 2">
    <name type="scientific">Fukomys damarensis</name>
    <name type="common">Damaraland mole rat</name>
    <name type="synonym">Cryptomys damarensis</name>
    <dbReference type="NCBI Taxonomy" id="885580"/>
    <lineage>
        <taxon>Eukaryota</taxon>
        <taxon>Metazoa</taxon>
        <taxon>Chordata</taxon>
        <taxon>Craniata</taxon>
        <taxon>Vertebrata</taxon>
        <taxon>Euteleostomi</taxon>
        <taxon>Mammalia</taxon>
        <taxon>Eutheria</taxon>
        <taxon>Euarchontoglires</taxon>
        <taxon>Glires</taxon>
        <taxon>Rodentia</taxon>
        <taxon>Hystricomorpha</taxon>
        <taxon>Bathyergidae</taxon>
        <taxon>Fukomys</taxon>
    </lineage>
</organism>
<gene>
    <name evidence="1" type="ORF">H920_01220</name>
</gene>
<name>A0A091E202_FUKDA</name>